<evidence type="ECO:0000259" key="1">
    <source>
        <dbReference type="PROSITE" id="PS51186"/>
    </source>
</evidence>
<protein>
    <submittedName>
        <fullName evidence="2">Putative enzyme</fullName>
        <ecNumber evidence="2">2.3.1.-</ecNumber>
    </submittedName>
</protein>
<dbReference type="GO" id="GO:0016747">
    <property type="term" value="F:acyltransferase activity, transferring groups other than amino-acyl groups"/>
    <property type="evidence" value="ECO:0007669"/>
    <property type="project" value="InterPro"/>
</dbReference>
<dbReference type="Gene3D" id="3.40.630.30">
    <property type="match status" value="1"/>
</dbReference>
<keyword evidence="2" id="KW-0012">Acyltransferase</keyword>
<accession>A0A653DYS2</accession>
<name>A0A653DYS2_9PSED</name>
<evidence type="ECO:0000313" key="2">
    <source>
        <dbReference type="EMBL" id="VEV95612.1"/>
    </source>
</evidence>
<dbReference type="AlphaFoldDB" id="A0A653DYS2"/>
<reference evidence="2" key="1">
    <citation type="submission" date="2019-02" db="EMBL/GenBank/DDBJ databases">
        <authorList>
            <consortium name="Genoscope - CEA"/>
            <person name="William W."/>
        </authorList>
    </citation>
    <scope>NUCLEOTIDE SEQUENCE [LARGE SCALE GENOMIC DNA]</scope>
    <source>
        <strain evidence="2">YSy11</strain>
    </source>
</reference>
<dbReference type="InterPro" id="IPR051531">
    <property type="entry name" value="N-acetyltransferase"/>
</dbReference>
<sequence length="191" mass="21404">MIELETPRLIMRQWTPEDLPALASLNADSEVMRFFPAVLSSEQSAQMLERLRGQFAAQGYGFWALQQKGSGQLIGFTGLNRVGFEASFSSATNPAAEIGWRLAREYWHQGYASEAARTALDCAFSQLQLPEVVAFTAEVNGPSIQLMQALGMQHSSREDFEHPALPVGHWLSRHVLYRITHEDWLAAPRKT</sequence>
<proteinExistence type="predicted"/>
<gene>
    <name evidence="2" type="ORF">PMYSY11_0565</name>
</gene>
<dbReference type="PROSITE" id="PS51186">
    <property type="entry name" value="GNAT"/>
    <property type="match status" value="1"/>
</dbReference>
<dbReference type="PANTHER" id="PTHR43792">
    <property type="entry name" value="GNAT FAMILY, PUTATIVE (AFU_ORTHOLOGUE AFUA_3G00765)-RELATED-RELATED"/>
    <property type="match status" value="1"/>
</dbReference>
<feature type="domain" description="N-acetyltransferase" evidence="1">
    <location>
        <begin position="9"/>
        <end position="172"/>
    </location>
</feature>
<dbReference type="SUPFAM" id="SSF55729">
    <property type="entry name" value="Acyl-CoA N-acyltransferases (Nat)"/>
    <property type="match status" value="1"/>
</dbReference>
<dbReference type="EC" id="2.3.1.-" evidence="2"/>
<dbReference type="InterPro" id="IPR000182">
    <property type="entry name" value="GNAT_dom"/>
</dbReference>
<dbReference type="PANTHER" id="PTHR43792:SF1">
    <property type="entry name" value="N-ACETYLTRANSFERASE DOMAIN-CONTAINING PROTEIN"/>
    <property type="match status" value="1"/>
</dbReference>
<dbReference type="Pfam" id="PF13302">
    <property type="entry name" value="Acetyltransf_3"/>
    <property type="match status" value="1"/>
</dbReference>
<keyword evidence="2" id="KW-0808">Transferase</keyword>
<dbReference type="EMBL" id="LR215729">
    <property type="protein sequence ID" value="VEV95612.1"/>
    <property type="molecule type" value="Genomic_DNA"/>
</dbReference>
<organism evidence="2">
    <name type="scientific">Pseudomonas marincola</name>
    <dbReference type="NCBI Taxonomy" id="437900"/>
    <lineage>
        <taxon>Bacteria</taxon>
        <taxon>Pseudomonadati</taxon>
        <taxon>Pseudomonadota</taxon>
        <taxon>Gammaproteobacteria</taxon>
        <taxon>Pseudomonadales</taxon>
        <taxon>Pseudomonadaceae</taxon>
        <taxon>Pseudomonas</taxon>
    </lineage>
</organism>
<dbReference type="RefSeq" id="WP_150547508.1">
    <property type="nucleotide sequence ID" value="NZ_LR215729.2"/>
</dbReference>
<dbReference type="InterPro" id="IPR016181">
    <property type="entry name" value="Acyl_CoA_acyltransferase"/>
</dbReference>